<name>A0ACB8XPI9_ARCLA</name>
<comment type="caution">
    <text evidence="1">The sequence shown here is derived from an EMBL/GenBank/DDBJ whole genome shotgun (WGS) entry which is preliminary data.</text>
</comment>
<dbReference type="EMBL" id="CM042062">
    <property type="protein sequence ID" value="KAI3670065.1"/>
    <property type="molecule type" value="Genomic_DNA"/>
</dbReference>
<reference evidence="2" key="1">
    <citation type="journal article" date="2022" name="Mol. Ecol. Resour.">
        <title>The genomes of chicory, endive, great burdock and yacon provide insights into Asteraceae palaeo-polyploidization history and plant inulin production.</title>
        <authorList>
            <person name="Fan W."/>
            <person name="Wang S."/>
            <person name="Wang H."/>
            <person name="Wang A."/>
            <person name="Jiang F."/>
            <person name="Liu H."/>
            <person name="Zhao H."/>
            <person name="Xu D."/>
            <person name="Zhang Y."/>
        </authorList>
    </citation>
    <scope>NUCLEOTIDE SEQUENCE [LARGE SCALE GENOMIC DNA]</scope>
    <source>
        <strain evidence="2">cv. Niubang</strain>
    </source>
</reference>
<keyword evidence="2" id="KW-1185">Reference proteome</keyword>
<organism evidence="1 2">
    <name type="scientific">Arctium lappa</name>
    <name type="common">Greater burdock</name>
    <name type="synonym">Lappa major</name>
    <dbReference type="NCBI Taxonomy" id="4217"/>
    <lineage>
        <taxon>Eukaryota</taxon>
        <taxon>Viridiplantae</taxon>
        <taxon>Streptophyta</taxon>
        <taxon>Embryophyta</taxon>
        <taxon>Tracheophyta</taxon>
        <taxon>Spermatophyta</taxon>
        <taxon>Magnoliopsida</taxon>
        <taxon>eudicotyledons</taxon>
        <taxon>Gunneridae</taxon>
        <taxon>Pentapetalae</taxon>
        <taxon>asterids</taxon>
        <taxon>campanulids</taxon>
        <taxon>Asterales</taxon>
        <taxon>Asteraceae</taxon>
        <taxon>Carduoideae</taxon>
        <taxon>Cardueae</taxon>
        <taxon>Arctiinae</taxon>
        <taxon>Arctium</taxon>
    </lineage>
</organism>
<reference evidence="1 2" key="2">
    <citation type="journal article" date="2022" name="Mol. Ecol. Resour.">
        <title>The genomes of chicory, endive, great burdock and yacon provide insights into Asteraceae paleo-polyploidization history and plant inulin production.</title>
        <authorList>
            <person name="Fan W."/>
            <person name="Wang S."/>
            <person name="Wang H."/>
            <person name="Wang A."/>
            <person name="Jiang F."/>
            <person name="Liu H."/>
            <person name="Zhao H."/>
            <person name="Xu D."/>
            <person name="Zhang Y."/>
        </authorList>
    </citation>
    <scope>NUCLEOTIDE SEQUENCE [LARGE SCALE GENOMIC DNA]</scope>
    <source>
        <strain evidence="2">cv. Niubang</strain>
    </source>
</reference>
<sequence length="266" mass="29523">MQMEIDDLTFSLSFNCYFSDSLTSTTTATAAAKVSREFMQEQQAAQFHEFSDVDQEDFEFSLVLDDELQVSGKQISVQRLPKTASDVDFPVTGIDSASSVNIQIQKLFVNGGEASSFSPSSESSESDDRPSGSFCMWRPKADVVSSTLTKCKKSRSAGSGSGSRRWRRILDLLRRSNSGGKDSMFFLRSKKIKASKQNRKVSPVEVTGGVAGKLKAGSSPSFHELFYARKRAEKEGDKMKSFLPYRQDLLGFFVNINRIGNKKSTF</sequence>
<proteinExistence type="predicted"/>
<protein>
    <submittedName>
        <fullName evidence="1">Uncharacterized protein</fullName>
    </submittedName>
</protein>
<dbReference type="Proteomes" id="UP001055879">
    <property type="component" value="Linkage Group LG16"/>
</dbReference>
<evidence type="ECO:0000313" key="2">
    <source>
        <dbReference type="Proteomes" id="UP001055879"/>
    </source>
</evidence>
<accession>A0ACB8XPI9</accession>
<evidence type="ECO:0000313" key="1">
    <source>
        <dbReference type="EMBL" id="KAI3670065.1"/>
    </source>
</evidence>
<gene>
    <name evidence="1" type="ORF">L6452_41663</name>
</gene>